<evidence type="ECO:0000313" key="4">
    <source>
        <dbReference type="EMBL" id="HCE17381.1"/>
    </source>
</evidence>
<protein>
    <recommendedName>
        <fullName evidence="6">Peptidase M23 domain-containing protein</fullName>
    </recommendedName>
</protein>
<comment type="caution">
    <text evidence="4">The sequence shown here is derived from an EMBL/GenBank/DDBJ whole genome shotgun (WGS) entry which is preliminary data.</text>
</comment>
<dbReference type="Gene3D" id="2.60.40.10">
    <property type="entry name" value="Immunoglobulins"/>
    <property type="match status" value="2"/>
</dbReference>
<dbReference type="Gene3D" id="2.70.70.10">
    <property type="entry name" value="Glucose Permease (Domain IIA)"/>
    <property type="match status" value="1"/>
</dbReference>
<dbReference type="PANTHER" id="PTHR33794:SF1">
    <property type="entry name" value="BACILLOLYSIN"/>
    <property type="match status" value="1"/>
</dbReference>
<keyword evidence="1" id="KW-0472">Membrane</keyword>
<evidence type="ECO:0008006" key="6">
    <source>
        <dbReference type="Google" id="ProtNLM"/>
    </source>
</evidence>
<dbReference type="STRING" id="229919.GCA_001050195_03279"/>
<proteinExistence type="predicted"/>
<keyword evidence="1" id="KW-1133">Transmembrane helix</keyword>
<sequence>MAAQFRRVEEAMKVFVRLIGGGAVVLLVMGAFLWLIAPTVEAQQRTPPAPEVDSALREAVHTAIQANQKSILGFLINEVEINHIVYSQDGRTALVWLQQRDPETGDVVGQEPGLAIARNPRGLLSKSASWQVTIQSATEFAREVTSLPPDLQSEDLIERFVTPPGVAPKAVQTFTGYKLPWSTALNIKITGSIGHFLDYGSCSETSCRYAYDFWNPDASNRMFPLLASKGGVVWAYKETCPNGSTDCTNYLVLKDDSTSPATYQLYYHLAYKSIPDHFVSGQTYVQQGEYIGNVDDTGYSTDHHLHFHVYTAPSNSSYSWGNSVRILFSDVPFNGGEPRTCGETIRYPSYGTECSVGPDGVKGTADDNYLQSGNTGAFPPKGALNTPAPWTVVTTRTVDVTGTASDNLGITKVQILLNYDGTWKVVDTANYANGAFSKSLDLCSLNVPDGPMGLAVRIYDVEGNWVGRYTGLRQIVKNYPCSGNTPPPPPACSPGAGQIGVYAGANLTGTCLKLGSGQFNASNLGLLNNNIASIQVSSGTCATLFDRDNADPLGRTETFTTTDYNLNDNRIGAGTVSSIVVEPCTNPVDEPFLIFPGNLIDPDGNSRTLPNPANPTSTDSLVLSWTGGVGARGFTASLSGPVNKTMPQTNTNTWSVGTLPAGNYTWRVTAQGSNSTNSTDLSFTVASASLPASTTVSAPLSFDFESGPSGWSSTGLWKLDTLDRLLRGPTRAWMFSNGTTFNNTTYRAGDLTSPPITIPSSGTYYLRFRFFSDVEGASFDGQRLATPHWDQRLVQVSTDNGATFSDLYQISGDTQGILWLDSPALSLQNFAGKTIRLRFHFDAVDNLNNAGFGWAIDDVRIDTTPPENCTDNDNTPATARAITINGPALTGTICPAGDTDYFSFNATAGASLRIDLDAKSLDPNNPLDSFIALLDSNGQDVLAANDDERPPSDPNPLQDSLINTVIQRTGTYYVRVRAWDFPGGGGTAHNYRLSVTQNTPVVPDSVRMTKPVNPQKIPTVPFIVEASVQDHPNGGGIRQVDFFWHSPDWENTGWVKFASDTNGGDGWWAIFNPTQDTTGSAFYIMATNVAGGSKGVLVTDLKPDLTAPTSSMNPLASPSNSTAVQLTWNAQDLQDDIDYFEIQYRFNGGAWTTWDQKPPKAARSAWFIGQPGTYDFRMRAVDLAGNQEEYPNAPEATVVINGTCTGDSFEPDNTRDTARTHSLNSSLSHNLCQNDSDWVKFDAQAGQEFLILIASKGGGATVRARLSNSAGTQQYLEAAPAEVGGSLAVRWTAPATGTYALEITSKDSRIWGTGVVYQLYIGKPNLMFLPIISRQP</sequence>
<dbReference type="InterPro" id="IPR036116">
    <property type="entry name" value="FN3_sf"/>
</dbReference>
<reference evidence="4 5" key="1">
    <citation type="journal article" date="2018" name="Nat. Biotechnol.">
        <title>A standardized bacterial taxonomy based on genome phylogeny substantially revises the tree of life.</title>
        <authorList>
            <person name="Parks D.H."/>
            <person name="Chuvochina M."/>
            <person name="Waite D.W."/>
            <person name="Rinke C."/>
            <person name="Skarshewski A."/>
            <person name="Chaumeil P.A."/>
            <person name="Hugenholtz P."/>
        </authorList>
    </citation>
    <scope>NUCLEOTIDE SEQUENCE [LARGE SCALE GENOMIC DNA]</scope>
    <source>
        <strain evidence="4">UBA8781</strain>
    </source>
</reference>
<dbReference type="PANTHER" id="PTHR33794">
    <property type="entry name" value="BACILLOLYSIN"/>
    <property type="match status" value="1"/>
</dbReference>
<dbReference type="SUPFAM" id="SSF89260">
    <property type="entry name" value="Collagen-binding domain"/>
    <property type="match status" value="1"/>
</dbReference>
<evidence type="ECO:0000259" key="3">
    <source>
        <dbReference type="Pfam" id="PF04151"/>
    </source>
</evidence>
<organism evidence="4 5">
    <name type="scientific">Anaerolinea thermolimosa</name>
    <dbReference type="NCBI Taxonomy" id="229919"/>
    <lineage>
        <taxon>Bacteria</taxon>
        <taxon>Bacillati</taxon>
        <taxon>Chloroflexota</taxon>
        <taxon>Anaerolineae</taxon>
        <taxon>Anaerolineales</taxon>
        <taxon>Anaerolineaceae</taxon>
        <taxon>Anaerolinea</taxon>
    </lineage>
</organism>
<dbReference type="Gene3D" id="2.60.120.380">
    <property type="match status" value="2"/>
</dbReference>
<dbReference type="OrthoDB" id="135264at2"/>
<dbReference type="Proteomes" id="UP000264141">
    <property type="component" value="Unassembled WGS sequence"/>
</dbReference>
<evidence type="ECO:0000259" key="2">
    <source>
        <dbReference type="Pfam" id="PF01551"/>
    </source>
</evidence>
<dbReference type="InterPro" id="IPR003961">
    <property type="entry name" value="FN3_dom"/>
</dbReference>
<evidence type="ECO:0000256" key="1">
    <source>
        <dbReference type="SAM" id="Phobius"/>
    </source>
</evidence>
<dbReference type="EMBL" id="DPBP01000025">
    <property type="protein sequence ID" value="HCE17381.1"/>
    <property type="molecule type" value="Genomic_DNA"/>
</dbReference>
<dbReference type="InterPro" id="IPR016047">
    <property type="entry name" value="M23ase_b-sheet_dom"/>
</dbReference>
<dbReference type="InterPro" id="IPR007280">
    <property type="entry name" value="Peptidase_C_arc/bac"/>
</dbReference>
<name>A0A3D1JFK6_9CHLR</name>
<feature type="transmembrane region" description="Helical" evidence="1">
    <location>
        <begin position="14"/>
        <end position="37"/>
    </location>
</feature>
<dbReference type="CDD" id="cd12797">
    <property type="entry name" value="M23_peptidase"/>
    <property type="match status" value="1"/>
</dbReference>
<evidence type="ECO:0000313" key="5">
    <source>
        <dbReference type="Proteomes" id="UP000264141"/>
    </source>
</evidence>
<dbReference type="SUPFAM" id="SSF49265">
    <property type="entry name" value="Fibronectin type III"/>
    <property type="match status" value="1"/>
</dbReference>
<dbReference type="SUPFAM" id="SSF51261">
    <property type="entry name" value="Duplicated hybrid motif"/>
    <property type="match status" value="1"/>
</dbReference>
<feature type="domain" description="M23ase beta-sheet core" evidence="2">
    <location>
        <begin position="224"/>
        <end position="311"/>
    </location>
</feature>
<dbReference type="Pfam" id="PF04151">
    <property type="entry name" value="PPC"/>
    <property type="match status" value="1"/>
</dbReference>
<dbReference type="CDD" id="cd00063">
    <property type="entry name" value="FN3"/>
    <property type="match status" value="1"/>
</dbReference>
<gene>
    <name evidence="4" type="ORF">DEQ80_05945</name>
</gene>
<dbReference type="InterPro" id="IPR013783">
    <property type="entry name" value="Ig-like_fold"/>
</dbReference>
<dbReference type="Pfam" id="PF01551">
    <property type="entry name" value="Peptidase_M23"/>
    <property type="match status" value="1"/>
</dbReference>
<accession>A0A3D1JFK6</accession>
<dbReference type="InterPro" id="IPR050728">
    <property type="entry name" value="Zinc_Metalloprotease_M4"/>
</dbReference>
<dbReference type="Gene3D" id="2.60.20.10">
    <property type="entry name" value="Crystallins"/>
    <property type="match status" value="1"/>
</dbReference>
<dbReference type="InterPro" id="IPR011055">
    <property type="entry name" value="Dup_hybrid_motif"/>
</dbReference>
<dbReference type="Gene3D" id="2.60.120.260">
    <property type="entry name" value="Galactose-binding domain-like"/>
    <property type="match status" value="1"/>
</dbReference>
<feature type="domain" description="Peptidase C-terminal archaeal/bacterial" evidence="3">
    <location>
        <begin position="898"/>
        <end position="978"/>
    </location>
</feature>
<keyword evidence="1" id="KW-0812">Transmembrane</keyword>